<feature type="binding site" evidence="15">
    <location>
        <position position="127"/>
    </location>
    <ligand>
        <name>D-threo-isocitrate</name>
        <dbReference type="ChEBI" id="CHEBI:15562"/>
    </ligand>
</feature>
<evidence type="ECO:0000256" key="5">
    <source>
        <dbReference type="ARBA" id="ARBA00019562"/>
    </source>
</evidence>
<evidence type="ECO:0000256" key="7">
    <source>
        <dbReference type="ARBA" id="ARBA00022532"/>
    </source>
</evidence>
<evidence type="ECO:0000256" key="18">
    <source>
        <dbReference type="PIRSR" id="PIRSR604439-4"/>
    </source>
</evidence>
<evidence type="ECO:0000256" key="16">
    <source>
        <dbReference type="PIRSR" id="PIRSR604439-2"/>
    </source>
</evidence>
<evidence type="ECO:0000256" key="17">
    <source>
        <dbReference type="PIRSR" id="PIRSR604439-3"/>
    </source>
</evidence>
<evidence type="ECO:0000313" key="22">
    <source>
        <dbReference type="EMBL" id="PWK13879.1"/>
    </source>
</evidence>
<feature type="binding site" evidence="15">
    <location>
        <position position="117"/>
    </location>
    <ligand>
        <name>D-threo-isocitrate</name>
        <dbReference type="ChEBI" id="CHEBI:15562"/>
    </ligand>
</feature>
<dbReference type="InterPro" id="IPR004439">
    <property type="entry name" value="Isocitrate_DH_NADP_dimer_prok"/>
</dbReference>
<evidence type="ECO:0000256" key="2">
    <source>
        <dbReference type="ARBA" id="ARBA00007769"/>
    </source>
</evidence>
<feature type="modified residue" description="Phosphoserine" evidence="19">
    <location>
        <position position="111"/>
    </location>
</feature>
<evidence type="ECO:0000256" key="14">
    <source>
        <dbReference type="ARBA" id="ARBA00046127"/>
    </source>
</evidence>
<evidence type="ECO:0000256" key="3">
    <source>
        <dbReference type="ARBA" id="ARBA00011738"/>
    </source>
</evidence>
<dbReference type="EC" id="1.1.1.42" evidence="4 20"/>
<reference evidence="22 23" key="1">
    <citation type="submission" date="2018-05" db="EMBL/GenBank/DDBJ databases">
        <title>Genomic Encyclopedia of Type Strains, Phase IV (KMG-IV): sequencing the most valuable type-strain genomes for metagenomic binning, comparative biology and taxonomic classification.</title>
        <authorList>
            <person name="Goeker M."/>
        </authorList>
    </citation>
    <scope>NUCLEOTIDE SEQUENCE [LARGE SCALE GENOMIC DNA]</scope>
    <source>
        <strain evidence="22 23">DSM 18773</strain>
    </source>
</reference>
<dbReference type="AlphaFoldDB" id="A0A316DA71"/>
<name>A0A316DA71_9BACL</name>
<dbReference type="PANTHER" id="PTHR43504:SF1">
    <property type="entry name" value="ISOCITRATE DEHYDROGENASE [NADP]"/>
    <property type="match status" value="1"/>
</dbReference>
<dbReference type="NCBIfam" id="NF005425">
    <property type="entry name" value="PRK07006.1"/>
    <property type="match status" value="1"/>
</dbReference>
<dbReference type="InterPro" id="IPR019818">
    <property type="entry name" value="IsoCit/isopropylmalate_DH_CS"/>
</dbReference>
<sequence>MFEKYTAPTQGEKITIENGKLQVPNNPVIPFIEGDGTGPDIWKASVRVLDAAVAKAYNGDKKIEWFEVLAGEKAFNQTGEWLPNDTLIAFREYLVGIKGPLTTPVGGGIRSLNVALRQELDLFACVRPVRYFTGVPTPVKHPELVNMVIFRENSEDIYAGIEYAEGTPEAKKLIDFLRNELGAKKIRFPETSGIGIKPVSKEGTERLVRSALDYTIAQNRKSLTLVHKGNIMKFTEGAFKTWGYELAEREYGDKVFTWAQYDRIKDAEGTDAANKAQAAAEAAGKIIVKDVIADAFLQQILTRPAEYDVIATLNLNGDYISDALAAQVGGIGIAPGANINYVTGHAVFEATHGTAPKYADLDKVNPGSVILSGVMMLEFLGWQEAADSIVNALEKSIDQKTVTYDFARLMEGANEVKCSEFADAIISNL</sequence>
<accession>A0A316DA71</accession>
<evidence type="ECO:0000256" key="8">
    <source>
        <dbReference type="ARBA" id="ARBA00022723"/>
    </source>
</evidence>
<dbReference type="Gene3D" id="3.40.718.10">
    <property type="entry name" value="Isopropylmalate Dehydrogenase"/>
    <property type="match status" value="1"/>
</dbReference>
<feature type="binding site" evidence="16">
    <location>
        <position position="404"/>
    </location>
    <ligand>
        <name>NADP(+)</name>
        <dbReference type="ChEBI" id="CHEBI:58349"/>
    </ligand>
</feature>
<feature type="domain" description="Isopropylmalate dehydrogenase-like" evidence="21">
    <location>
        <begin position="28"/>
        <end position="425"/>
    </location>
</feature>
<dbReference type="GO" id="GO:0006099">
    <property type="term" value="P:tricarboxylic acid cycle"/>
    <property type="evidence" value="ECO:0007669"/>
    <property type="project" value="UniProtKB-UniRule"/>
</dbReference>
<comment type="similarity">
    <text evidence="2">Belongs to the isocitrate and isopropylmalate dehydrogenases family.</text>
</comment>
<dbReference type="PANTHER" id="PTHR43504">
    <property type="entry name" value="ISOCITRATE DEHYDROGENASE [NADP]"/>
    <property type="match status" value="1"/>
</dbReference>
<keyword evidence="23" id="KW-1185">Reference proteome</keyword>
<evidence type="ECO:0000256" key="9">
    <source>
        <dbReference type="ARBA" id="ARBA00022842"/>
    </source>
</evidence>
<comment type="cofactor">
    <cofactor evidence="1">
        <name>Mn(2+)</name>
        <dbReference type="ChEBI" id="CHEBI:29035"/>
    </cofactor>
</comment>
<feature type="binding site" evidence="15">
    <location>
        <position position="151"/>
    </location>
    <ligand>
        <name>D-threo-isocitrate</name>
        <dbReference type="ChEBI" id="CHEBI:15562"/>
    </ligand>
</feature>
<feature type="binding site" evidence="16">
    <location>
        <begin position="352"/>
        <end position="358"/>
    </location>
    <ligand>
        <name>NADP(+)</name>
        <dbReference type="ChEBI" id="CHEBI:58349"/>
    </ligand>
</feature>
<feature type="binding site" evidence="16">
    <location>
        <position position="365"/>
    </location>
    <ligand>
        <name>NADP(+)</name>
        <dbReference type="ChEBI" id="CHEBI:58349"/>
    </ligand>
</feature>
<evidence type="ECO:0000256" key="11">
    <source>
        <dbReference type="ARBA" id="ARBA00023002"/>
    </source>
</evidence>
<evidence type="ECO:0000256" key="10">
    <source>
        <dbReference type="ARBA" id="ARBA00022857"/>
    </source>
</evidence>
<dbReference type="EMBL" id="QGGL01000006">
    <property type="protein sequence ID" value="PWK13879.1"/>
    <property type="molecule type" value="Genomic_DNA"/>
</dbReference>
<dbReference type="GO" id="GO:0000287">
    <property type="term" value="F:magnesium ion binding"/>
    <property type="evidence" value="ECO:0007669"/>
    <property type="project" value="InterPro"/>
</dbReference>
<feature type="modified residue" description="N6-acetyllysine" evidence="19">
    <location>
        <position position="140"/>
    </location>
</feature>
<dbReference type="GO" id="GO:0004450">
    <property type="term" value="F:isocitrate dehydrogenase (NADP+) activity"/>
    <property type="evidence" value="ECO:0007669"/>
    <property type="project" value="UniProtKB-UniRule"/>
</dbReference>
<comment type="caution">
    <text evidence="22">The sequence shown here is derived from an EMBL/GenBank/DDBJ whole genome shotgun (WGS) entry which is preliminary data.</text>
</comment>
<dbReference type="SUPFAM" id="SSF53659">
    <property type="entry name" value="Isocitrate/Isopropylmalate dehydrogenase-like"/>
    <property type="match status" value="1"/>
</dbReference>
<feature type="binding site" evidence="17">
    <location>
        <position position="318"/>
    </location>
    <ligand>
        <name>Mg(2+)</name>
        <dbReference type="ChEBI" id="CHEBI:18420"/>
    </ligand>
</feature>
<evidence type="ECO:0000256" key="19">
    <source>
        <dbReference type="PIRSR" id="PIRSR604439-5"/>
    </source>
</evidence>
<keyword evidence="9 17" id="KW-0460">Magnesium</keyword>
<feature type="modified residue" description="N6-succinyllysine" evidence="19">
    <location>
        <position position="240"/>
    </location>
</feature>
<dbReference type="Pfam" id="PF00180">
    <property type="entry name" value="Iso_dh"/>
    <property type="match status" value="1"/>
</dbReference>
<evidence type="ECO:0000256" key="1">
    <source>
        <dbReference type="ARBA" id="ARBA00001936"/>
    </source>
</evidence>
<comment type="cofactor">
    <cofactor evidence="17">
        <name>Mg(2+)</name>
        <dbReference type="ChEBI" id="CHEBI:18420"/>
    </cofactor>
    <cofactor evidence="17">
        <name>Mn(2+)</name>
        <dbReference type="ChEBI" id="CHEBI:29035"/>
    </cofactor>
    <text evidence="17">Binds 1 Mg(2+) or Mn(2+) ion per subunit.</text>
</comment>
<comment type="subunit">
    <text evidence="3">Homodimer.</text>
</comment>
<evidence type="ECO:0000256" key="15">
    <source>
        <dbReference type="PIRSR" id="PIRSR604439-1"/>
    </source>
</evidence>
<organism evidence="22 23">
    <name type="scientific">Tumebacillus permanentifrigoris</name>
    <dbReference type="NCBI Taxonomy" id="378543"/>
    <lineage>
        <taxon>Bacteria</taxon>
        <taxon>Bacillati</taxon>
        <taxon>Bacillota</taxon>
        <taxon>Bacilli</taxon>
        <taxon>Bacillales</taxon>
        <taxon>Alicyclobacillaceae</taxon>
        <taxon>Tumebacillus</taxon>
    </lineage>
</organism>
<keyword evidence="10 16" id="KW-0521">NADP</keyword>
<dbReference type="SMART" id="SM01329">
    <property type="entry name" value="Iso_dh"/>
    <property type="match status" value="1"/>
</dbReference>
<keyword evidence="6 20" id="KW-0329">Glyoxylate bypass</keyword>
<feature type="binding site" evidence="16">
    <location>
        <position position="408"/>
    </location>
    <ligand>
        <name>NADP(+)</name>
        <dbReference type="ChEBI" id="CHEBI:58349"/>
    </ligand>
</feature>
<dbReference type="Proteomes" id="UP000245634">
    <property type="component" value="Unassembled WGS sequence"/>
</dbReference>
<dbReference type="GO" id="GO:0051287">
    <property type="term" value="F:NAD binding"/>
    <property type="evidence" value="ECO:0007669"/>
    <property type="project" value="InterPro"/>
</dbReference>
<evidence type="ECO:0000313" key="23">
    <source>
        <dbReference type="Proteomes" id="UP000245634"/>
    </source>
</evidence>
<feature type="binding site" evidence="15">
    <location>
        <position position="111"/>
    </location>
    <ligand>
        <name>D-threo-isocitrate</name>
        <dbReference type="ChEBI" id="CHEBI:15562"/>
    </ligand>
</feature>
<gene>
    <name evidence="22" type="ORF">C7459_106159</name>
</gene>
<comment type="catalytic activity">
    <reaction evidence="13">
        <text>D-threo-isocitrate + NADP(+) = 2-oxoglutarate + CO2 + NADPH</text>
        <dbReference type="Rhea" id="RHEA:19629"/>
        <dbReference type="ChEBI" id="CHEBI:15562"/>
        <dbReference type="ChEBI" id="CHEBI:16526"/>
        <dbReference type="ChEBI" id="CHEBI:16810"/>
        <dbReference type="ChEBI" id="CHEBI:57783"/>
        <dbReference type="ChEBI" id="CHEBI:58349"/>
        <dbReference type="EC" id="1.1.1.42"/>
    </reaction>
</comment>
<dbReference type="InterPro" id="IPR024084">
    <property type="entry name" value="IsoPropMal-DH-like_dom"/>
</dbReference>
<dbReference type="GO" id="GO:0006097">
    <property type="term" value="P:glyoxylate cycle"/>
    <property type="evidence" value="ECO:0007669"/>
    <property type="project" value="UniProtKB-KW"/>
</dbReference>
<dbReference type="RefSeq" id="WP_109688434.1">
    <property type="nucleotide sequence ID" value="NZ_QGGL01000006.1"/>
</dbReference>
<evidence type="ECO:0000259" key="21">
    <source>
        <dbReference type="SMART" id="SM01329"/>
    </source>
</evidence>
<evidence type="ECO:0000256" key="13">
    <source>
        <dbReference type="ARBA" id="ARBA00023554"/>
    </source>
</evidence>
<comment type="function">
    <text evidence="14">Catalyzes the oxidative decarboxylation of isocitrate to 2-oxoglutarate and carbon dioxide with the concomitant reduction of NADP(+).</text>
</comment>
<feature type="site" description="Critical for catalysis" evidence="18">
    <location>
        <position position="228"/>
    </location>
</feature>
<protein>
    <recommendedName>
        <fullName evidence="5 20">Isocitrate dehydrogenase [NADP]</fullName>
        <ecNumber evidence="4 20">1.1.1.42</ecNumber>
    </recommendedName>
</protein>
<keyword evidence="8 20" id="KW-0479">Metal-binding</keyword>
<feature type="site" description="Critical for catalysis" evidence="18">
    <location>
        <position position="158"/>
    </location>
</feature>
<keyword evidence="12 17" id="KW-0464">Manganese</keyword>
<evidence type="ECO:0000256" key="6">
    <source>
        <dbReference type="ARBA" id="ARBA00022435"/>
    </source>
</evidence>
<evidence type="ECO:0000256" key="12">
    <source>
        <dbReference type="ARBA" id="ARBA00023211"/>
    </source>
</evidence>
<dbReference type="OrthoDB" id="9806254at2"/>
<proteinExistence type="inferred from homology"/>
<keyword evidence="7 20" id="KW-0816">Tricarboxylic acid cycle</keyword>
<feature type="modified residue" description="N6-succinyllysine" evidence="19">
    <location>
        <position position="98"/>
    </location>
</feature>
<dbReference type="NCBIfam" id="TIGR00183">
    <property type="entry name" value="prok_nadp_idh"/>
    <property type="match status" value="1"/>
</dbReference>
<evidence type="ECO:0000256" key="20">
    <source>
        <dbReference type="RuleBase" id="RU004446"/>
    </source>
</evidence>
<evidence type="ECO:0000256" key="4">
    <source>
        <dbReference type="ARBA" id="ARBA00013013"/>
    </source>
</evidence>
<feature type="binding site" evidence="15">
    <location>
        <position position="113"/>
    </location>
    <ligand>
        <name>D-threo-isocitrate</name>
        <dbReference type="ChEBI" id="CHEBI:15562"/>
    </ligand>
</feature>
<keyword evidence="11" id="KW-0560">Oxidoreductase</keyword>
<feature type="binding site" evidence="16">
    <location>
        <position position="102"/>
    </location>
    <ligand>
        <name>NADP(+)</name>
        <dbReference type="ChEBI" id="CHEBI:58349"/>
    </ligand>
</feature>
<dbReference type="PROSITE" id="PS00470">
    <property type="entry name" value="IDH_IMDH"/>
    <property type="match status" value="1"/>
</dbReference>